<feature type="region of interest" description="Disordered" evidence="1">
    <location>
        <begin position="396"/>
        <end position="421"/>
    </location>
</feature>
<keyword evidence="3" id="KW-1185">Reference proteome</keyword>
<evidence type="ECO:0000256" key="1">
    <source>
        <dbReference type="SAM" id="MobiDB-lite"/>
    </source>
</evidence>
<dbReference type="EMBL" id="JH687409">
    <property type="protein sequence ID" value="EIM79147.1"/>
    <property type="molecule type" value="Genomic_DNA"/>
</dbReference>
<dbReference type="GeneID" id="18795978"/>
<gene>
    <name evidence="2" type="ORF">STEHIDRAFT_116772</name>
</gene>
<dbReference type="eggNOG" id="ENOG502SXIU">
    <property type="taxonomic scope" value="Eukaryota"/>
</dbReference>
<feature type="compositionally biased region" description="Polar residues" evidence="1">
    <location>
        <begin position="328"/>
        <end position="343"/>
    </location>
</feature>
<reference evidence="3" key="1">
    <citation type="journal article" date="2012" name="Science">
        <title>The Paleozoic origin of enzymatic lignin decomposition reconstructed from 31 fungal genomes.</title>
        <authorList>
            <person name="Floudas D."/>
            <person name="Binder M."/>
            <person name="Riley R."/>
            <person name="Barry K."/>
            <person name="Blanchette R.A."/>
            <person name="Henrissat B."/>
            <person name="Martinez A.T."/>
            <person name="Otillar R."/>
            <person name="Spatafora J.W."/>
            <person name="Yadav J.S."/>
            <person name="Aerts A."/>
            <person name="Benoit I."/>
            <person name="Boyd A."/>
            <person name="Carlson A."/>
            <person name="Copeland A."/>
            <person name="Coutinho P.M."/>
            <person name="de Vries R.P."/>
            <person name="Ferreira P."/>
            <person name="Findley K."/>
            <person name="Foster B."/>
            <person name="Gaskell J."/>
            <person name="Glotzer D."/>
            <person name="Gorecki P."/>
            <person name="Heitman J."/>
            <person name="Hesse C."/>
            <person name="Hori C."/>
            <person name="Igarashi K."/>
            <person name="Jurgens J.A."/>
            <person name="Kallen N."/>
            <person name="Kersten P."/>
            <person name="Kohler A."/>
            <person name="Kuees U."/>
            <person name="Kumar T.K.A."/>
            <person name="Kuo A."/>
            <person name="LaButti K."/>
            <person name="Larrondo L.F."/>
            <person name="Lindquist E."/>
            <person name="Ling A."/>
            <person name="Lombard V."/>
            <person name="Lucas S."/>
            <person name="Lundell T."/>
            <person name="Martin R."/>
            <person name="McLaughlin D.J."/>
            <person name="Morgenstern I."/>
            <person name="Morin E."/>
            <person name="Murat C."/>
            <person name="Nagy L.G."/>
            <person name="Nolan M."/>
            <person name="Ohm R.A."/>
            <person name="Patyshakuliyeva A."/>
            <person name="Rokas A."/>
            <person name="Ruiz-Duenas F.J."/>
            <person name="Sabat G."/>
            <person name="Salamov A."/>
            <person name="Samejima M."/>
            <person name="Schmutz J."/>
            <person name="Slot J.C."/>
            <person name="St John F."/>
            <person name="Stenlid J."/>
            <person name="Sun H."/>
            <person name="Sun S."/>
            <person name="Syed K."/>
            <person name="Tsang A."/>
            <person name="Wiebenga A."/>
            <person name="Young D."/>
            <person name="Pisabarro A."/>
            <person name="Eastwood D.C."/>
            <person name="Martin F."/>
            <person name="Cullen D."/>
            <person name="Grigoriev I.V."/>
            <person name="Hibbett D.S."/>
        </authorList>
    </citation>
    <scope>NUCLEOTIDE SEQUENCE [LARGE SCALE GENOMIC DNA]</scope>
    <source>
        <strain evidence="3">FP-91666</strain>
    </source>
</reference>
<sequence>MYALQAGMTSATTTGHVPDHGLPPQSTVLCCDICCPELLDRTRPGLRKQNGAAQKIPFEKESCRDLEDALDEWREEVFEHDAPDSYLTPSSILPDEAVEKLARLSQPIQEDHIRGYLSRRGPLWSRYGKDLTRVLLYVDRITAVPSNPTAPATPPVSEADSRKRVQEPADDPQAKRRRTAQDIAVVHAERLDNDTTQASSDPHSHFEPASQMHAQQSADPPAGTAIRTHYRPHTTETSIIPPSSTSSYYRPSTAQYATAIIDGGDSRSTSDNHPHGVAPTTTSSNHHPPALHNATPPTTVHHQNAPNQPYPSRHGLSGPWTGYHLPAQASSSVANESTATSLPARQAPAHHTHTAAPAVWTPAYAQYYYQVQAHAQAQAHAHAQYLAYLAHCAASSSHATPSNTTPSNPHTPQNQNSPSAP</sequence>
<name>R7RXP9_STEHR</name>
<dbReference type="RefSeq" id="XP_007311767.1">
    <property type="nucleotide sequence ID" value="XM_007311705.1"/>
</dbReference>
<accession>R7RXP9</accession>
<feature type="region of interest" description="Disordered" evidence="1">
    <location>
        <begin position="262"/>
        <end position="350"/>
    </location>
</feature>
<evidence type="ECO:0000313" key="3">
    <source>
        <dbReference type="Proteomes" id="UP000053927"/>
    </source>
</evidence>
<feature type="compositionally biased region" description="Basic and acidic residues" evidence="1">
    <location>
        <begin position="264"/>
        <end position="274"/>
    </location>
</feature>
<proteinExistence type="predicted"/>
<feature type="region of interest" description="Disordered" evidence="1">
    <location>
        <begin position="144"/>
        <end position="227"/>
    </location>
</feature>
<dbReference type="Proteomes" id="UP000053927">
    <property type="component" value="Unassembled WGS sequence"/>
</dbReference>
<dbReference type="OrthoDB" id="10261556at2759"/>
<feature type="region of interest" description="Disordered" evidence="1">
    <location>
        <begin position="232"/>
        <end position="251"/>
    </location>
</feature>
<dbReference type="AlphaFoldDB" id="R7RXP9"/>
<feature type="compositionally biased region" description="Polar residues" evidence="1">
    <location>
        <begin position="295"/>
        <end position="307"/>
    </location>
</feature>
<organism evidence="2 3">
    <name type="scientific">Stereum hirsutum (strain FP-91666)</name>
    <name type="common">White-rot fungus</name>
    <dbReference type="NCBI Taxonomy" id="721885"/>
    <lineage>
        <taxon>Eukaryota</taxon>
        <taxon>Fungi</taxon>
        <taxon>Dikarya</taxon>
        <taxon>Basidiomycota</taxon>
        <taxon>Agaricomycotina</taxon>
        <taxon>Agaricomycetes</taxon>
        <taxon>Russulales</taxon>
        <taxon>Stereaceae</taxon>
        <taxon>Stereum</taxon>
    </lineage>
</organism>
<evidence type="ECO:0000313" key="2">
    <source>
        <dbReference type="EMBL" id="EIM79147.1"/>
    </source>
</evidence>
<feature type="region of interest" description="Disordered" evidence="1">
    <location>
        <begin position="1"/>
        <end position="21"/>
    </location>
</feature>
<protein>
    <submittedName>
        <fullName evidence="2">Uncharacterized protein</fullName>
    </submittedName>
</protein>
<feature type="compositionally biased region" description="Low complexity" evidence="1">
    <location>
        <begin position="235"/>
        <end position="251"/>
    </location>
</feature>
<dbReference type="KEGG" id="shs:STEHIDRAFT_116772"/>